<dbReference type="PANTHER" id="PTHR33778">
    <property type="entry name" value="PROTEIN MGTC"/>
    <property type="match status" value="1"/>
</dbReference>
<dbReference type="PANTHER" id="PTHR33778:SF1">
    <property type="entry name" value="MAGNESIUM TRANSPORTER YHID-RELATED"/>
    <property type="match status" value="1"/>
</dbReference>
<dbReference type="InterPro" id="IPR003416">
    <property type="entry name" value="MgtC/SapB/SrpB/YhiD_fam"/>
</dbReference>
<feature type="transmembrane region" description="Helical" evidence="7">
    <location>
        <begin position="122"/>
        <end position="140"/>
    </location>
</feature>
<evidence type="ECO:0000256" key="4">
    <source>
        <dbReference type="ARBA" id="ARBA00022692"/>
    </source>
</evidence>
<evidence type="ECO:0000256" key="7">
    <source>
        <dbReference type="SAM" id="Phobius"/>
    </source>
</evidence>
<feature type="transmembrane region" description="Helical" evidence="7">
    <location>
        <begin position="12"/>
        <end position="28"/>
    </location>
</feature>
<comment type="similarity">
    <text evidence="2">Belongs to the MgtC/SapB family.</text>
</comment>
<keyword evidence="3" id="KW-1003">Cell membrane</keyword>
<name>A0ABN8W638_9BACT</name>
<evidence type="ECO:0000256" key="6">
    <source>
        <dbReference type="ARBA" id="ARBA00023136"/>
    </source>
</evidence>
<reference evidence="9 10" key="1">
    <citation type="submission" date="2022-09" db="EMBL/GenBank/DDBJ databases">
        <authorList>
            <person name="Kop L."/>
        </authorList>
    </citation>
    <scope>NUCLEOTIDE SEQUENCE [LARGE SCALE GENOMIC DNA]</scope>
    <source>
        <strain evidence="9 10">347</strain>
    </source>
</reference>
<evidence type="ECO:0000256" key="5">
    <source>
        <dbReference type="ARBA" id="ARBA00022989"/>
    </source>
</evidence>
<protein>
    <submittedName>
        <fullName evidence="9">SapB-like transporter</fullName>
    </submittedName>
</protein>
<keyword evidence="5 7" id="KW-1133">Transmembrane helix</keyword>
<feature type="transmembrane region" description="Helical" evidence="7">
    <location>
        <begin position="97"/>
        <end position="116"/>
    </location>
</feature>
<evidence type="ECO:0000313" key="10">
    <source>
        <dbReference type="Proteomes" id="UP001157733"/>
    </source>
</evidence>
<dbReference type="Proteomes" id="UP001157733">
    <property type="component" value="Chromosome"/>
</dbReference>
<accession>A0ABN8W638</accession>
<evidence type="ECO:0000256" key="1">
    <source>
        <dbReference type="ARBA" id="ARBA00004651"/>
    </source>
</evidence>
<dbReference type="InterPro" id="IPR049177">
    <property type="entry name" value="MgtC_SapB_SrpB_YhiD_N"/>
</dbReference>
<evidence type="ECO:0000256" key="3">
    <source>
        <dbReference type="ARBA" id="ARBA00022475"/>
    </source>
</evidence>
<evidence type="ECO:0000256" key="2">
    <source>
        <dbReference type="ARBA" id="ARBA00009298"/>
    </source>
</evidence>
<proteinExistence type="inferred from homology"/>
<comment type="subcellular location">
    <subcellularLocation>
        <location evidence="1">Cell membrane</location>
        <topology evidence="1">Multi-pass membrane protein</topology>
    </subcellularLocation>
</comment>
<organism evidence="9 10">
    <name type="scientific">Nitrospina watsonii</name>
    <dbReference type="NCBI Taxonomy" id="1323948"/>
    <lineage>
        <taxon>Bacteria</taxon>
        <taxon>Pseudomonadati</taxon>
        <taxon>Nitrospinota/Tectimicrobiota group</taxon>
        <taxon>Nitrospinota</taxon>
        <taxon>Nitrospinia</taxon>
        <taxon>Nitrospinales</taxon>
        <taxon>Nitrospinaceae</taxon>
        <taxon>Nitrospina</taxon>
    </lineage>
</organism>
<dbReference type="Pfam" id="PF02308">
    <property type="entry name" value="MgtC"/>
    <property type="match status" value="1"/>
</dbReference>
<keyword evidence="6 7" id="KW-0472">Membrane</keyword>
<feature type="transmembrane region" description="Helical" evidence="7">
    <location>
        <begin position="40"/>
        <end position="58"/>
    </location>
</feature>
<keyword evidence="4 7" id="KW-0812">Transmembrane</keyword>
<evidence type="ECO:0000259" key="8">
    <source>
        <dbReference type="Pfam" id="PF02308"/>
    </source>
</evidence>
<gene>
    <name evidence="9" type="ORF">NSPWAT_1992</name>
</gene>
<feature type="domain" description="MgtC/SapB/SrpB/YhiD N-terminal" evidence="8">
    <location>
        <begin position="15"/>
        <end position="140"/>
    </location>
</feature>
<keyword evidence="10" id="KW-1185">Reference proteome</keyword>
<feature type="transmembrane region" description="Helical" evidence="7">
    <location>
        <begin position="70"/>
        <end position="90"/>
    </location>
</feature>
<evidence type="ECO:0000313" key="9">
    <source>
        <dbReference type="EMBL" id="CAI2718848.1"/>
    </source>
</evidence>
<dbReference type="PRINTS" id="PR01837">
    <property type="entry name" value="MGTCSAPBPROT"/>
</dbReference>
<sequence>MDIEWLIDGEVLLRLVLAVVLGGVVGIEREMHGRPAGFRTHIVVCLGATVMILGTEYYPQQMESGNILDLNRMSAGIITGIGFLGGGAILRESSMIRGLTTAGCIWFVAGLGIVIGKGIYPLALWSTLFVFVMLFFFRFVGDWMPIDQFKGVVVKTRLEQYEGVRKGCGEAFKSYGFTVDDTHFKMDNGKGEAEIDYRLSFKKGADREAALLRISQLEGVQEVRG</sequence>
<dbReference type="RefSeq" id="WP_282011719.1">
    <property type="nucleotide sequence ID" value="NZ_OX336137.1"/>
</dbReference>
<dbReference type="EMBL" id="OX336137">
    <property type="protein sequence ID" value="CAI2718848.1"/>
    <property type="molecule type" value="Genomic_DNA"/>
</dbReference>